<keyword evidence="4" id="KW-0812">Transmembrane</keyword>
<feature type="transmembrane region" description="Helical" evidence="4">
    <location>
        <begin position="203"/>
        <end position="226"/>
    </location>
</feature>
<dbReference type="Proteomes" id="UP001207408">
    <property type="component" value="Unassembled WGS sequence"/>
</dbReference>
<dbReference type="InterPro" id="IPR018062">
    <property type="entry name" value="HTH_AraC-typ_CS"/>
</dbReference>
<dbReference type="PROSITE" id="PS01124">
    <property type="entry name" value="HTH_ARAC_FAMILY_2"/>
    <property type="match status" value="1"/>
</dbReference>
<evidence type="ECO:0000256" key="4">
    <source>
        <dbReference type="SAM" id="Phobius"/>
    </source>
</evidence>
<dbReference type="Pfam" id="PF12833">
    <property type="entry name" value="HTH_18"/>
    <property type="match status" value="1"/>
</dbReference>
<keyword evidence="7" id="KW-1185">Reference proteome</keyword>
<keyword evidence="2" id="KW-0238">DNA-binding</keyword>
<evidence type="ECO:0000256" key="2">
    <source>
        <dbReference type="ARBA" id="ARBA00023125"/>
    </source>
</evidence>
<dbReference type="SMART" id="SM00342">
    <property type="entry name" value="HTH_ARAC"/>
    <property type="match status" value="1"/>
</dbReference>
<dbReference type="InterPro" id="IPR009057">
    <property type="entry name" value="Homeodomain-like_sf"/>
</dbReference>
<gene>
    <name evidence="6" type="ORF">OM074_15550</name>
</gene>
<dbReference type="Gene3D" id="1.10.10.60">
    <property type="entry name" value="Homeodomain-like"/>
    <property type="match status" value="2"/>
</dbReference>
<feature type="transmembrane region" description="Helical" evidence="4">
    <location>
        <begin position="6"/>
        <end position="24"/>
    </location>
</feature>
<evidence type="ECO:0000313" key="6">
    <source>
        <dbReference type="EMBL" id="MCW3807052.1"/>
    </source>
</evidence>
<dbReference type="EMBL" id="JAPDPI010000036">
    <property type="protein sequence ID" value="MCW3807052.1"/>
    <property type="molecule type" value="Genomic_DNA"/>
</dbReference>
<proteinExistence type="predicted"/>
<accession>A0AAE3SKW1</accession>
<organism evidence="6 7">
    <name type="scientific">Plebeiibacterium marinum</name>
    <dbReference type="NCBI Taxonomy" id="2992111"/>
    <lineage>
        <taxon>Bacteria</taxon>
        <taxon>Pseudomonadati</taxon>
        <taxon>Bacteroidota</taxon>
        <taxon>Bacteroidia</taxon>
        <taxon>Marinilabiliales</taxon>
        <taxon>Marinilabiliaceae</taxon>
        <taxon>Plebeiibacterium</taxon>
    </lineage>
</organism>
<sequence length="373" mass="43316">MSIFLPILFIGSVQAFFSALMIASKKTSGPEKIYLSLLLLIISLEFIFYILDIYNIIQYQFPVFQFTIGPLIYLFIKAIKSKNYTLNIADLLHFIPFTVFLFVWIFFVYNLASIKYSDKINSYSNSTITFLMGIALFITLLTYLILSLKEIYSYQKNLKSVFSYHSFKNSLNWIKVIVVLMVIGYTLMFTYSSLLLFKIINIAFNPLGIITISFTILSYLIGFYGYNQPALFNQKFNHTNTQHQPTEEKNTHKLNKKETDQITKKIEEIMMEQKPYTKGDLTIDELASILNISRSGLTQLLNQNMGKNFYKFINEYRVNEAKNLLVDPEFKNFSLVAIGYEAGFNSKSTFNSFFKSQTGMTPSEFKKRYSQKK</sequence>
<feature type="transmembrane region" description="Helical" evidence="4">
    <location>
        <begin position="88"/>
        <end position="109"/>
    </location>
</feature>
<dbReference type="InterPro" id="IPR018060">
    <property type="entry name" value="HTH_AraC"/>
</dbReference>
<dbReference type="AlphaFoldDB" id="A0AAE3SKW1"/>
<dbReference type="PANTHER" id="PTHR43280">
    <property type="entry name" value="ARAC-FAMILY TRANSCRIPTIONAL REGULATOR"/>
    <property type="match status" value="1"/>
</dbReference>
<evidence type="ECO:0000313" key="7">
    <source>
        <dbReference type="Proteomes" id="UP001207408"/>
    </source>
</evidence>
<evidence type="ECO:0000256" key="3">
    <source>
        <dbReference type="ARBA" id="ARBA00023163"/>
    </source>
</evidence>
<feature type="transmembrane region" description="Helical" evidence="4">
    <location>
        <begin position="33"/>
        <end position="51"/>
    </location>
</feature>
<dbReference type="SUPFAM" id="SSF46689">
    <property type="entry name" value="Homeodomain-like"/>
    <property type="match status" value="1"/>
</dbReference>
<feature type="transmembrane region" description="Helical" evidence="4">
    <location>
        <begin position="129"/>
        <end position="152"/>
    </location>
</feature>
<keyword evidence="1" id="KW-0805">Transcription regulation</keyword>
<evidence type="ECO:0000259" key="5">
    <source>
        <dbReference type="PROSITE" id="PS01124"/>
    </source>
</evidence>
<feature type="transmembrane region" description="Helical" evidence="4">
    <location>
        <begin position="57"/>
        <end position="76"/>
    </location>
</feature>
<dbReference type="PROSITE" id="PS00041">
    <property type="entry name" value="HTH_ARAC_FAMILY_1"/>
    <property type="match status" value="1"/>
</dbReference>
<evidence type="ECO:0000256" key="1">
    <source>
        <dbReference type="ARBA" id="ARBA00023015"/>
    </source>
</evidence>
<feature type="domain" description="HTH araC/xylS-type" evidence="5">
    <location>
        <begin position="260"/>
        <end position="368"/>
    </location>
</feature>
<name>A0AAE3SKW1_9BACT</name>
<protein>
    <submittedName>
        <fullName evidence="6">Helix-turn-helix domain-containing protein</fullName>
    </submittedName>
</protein>
<keyword evidence="4" id="KW-1133">Transmembrane helix</keyword>
<reference evidence="6" key="1">
    <citation type="submission" date="2022-10" db="EMBL/GenBank/DDBJ databases">
        <authorList>
            <person name="Yu W.X."/>
        </authorList>
    </citation>
    <scope>NUCLEOTIDE SEQUENCE</scope>
    <source>
        <strain evidence="6">D04</strain>
    </source>
</reference>
<dbReference type="RefSeq" id="WP_301201078.1">
    <property type="nucleotide sequence ID" value="NZ_JAPDPI010000036.1"/>
</dbReference>
<comment type="caution">
    <text evidence="6">The sequence shown here is derived from an EMBL/GenBank/DDBJ whole genome shotgun (WGS) entry which is preliminary data.</text>
</comment>
<dbReference type="GO" id="GO:0003700">
    <property type="term" value="F:DNA-binding transcription factor activity"/>
    <property type="evidence" value="ECO:0007669"/>
    <property type="project" value="InterPro"/>
</dbReference>
<dbReference type="PANTHER" id="PTHR43280:SF29">
    <property type="entry name" value="ARAC-FAMILY TRANSCRIPTIONAL REGULATOR"/>
    <property type="match status" value="1"/>
</dbReference>
<dbReference type="GO" id="GO:0043565">
    <property type="term" value="F:sequence-specific DNA binding"/>
    <property type="evidence" value="ECO:0007669"/>
    <property type="project" value="InterPro"/>
</dbReference>
<feature type="transmembrane region" description="Helical" evidence="4">
    <location>
        <begin position="173"/>
        <end position="197"/>
    </location>
</feature>
<keyword evidence="4" id="KW-0472">Membrane</keyword>
<keyword evidence="3" id="KW-0804">Transcription</keyword>